<dbReference type="Proteomes" id="UP000735302">
    <property type="component" value="Unassembled WGS sequence"/>
</dbReference>
<feature type="transmembrane region" description="Helical" evidence="8">
    <location>
        <begin position="113"/>
        <end position="132"/>
    </location>
</feature>
<feature type="transmembrane region" description="Helical" evidence="8">
    <location>
        <begin position="139"/>
        <end position="158"/>
    </location>
</feature>
<dbReference type="AlphaFoldDB" id="A0AAV4AZ02"/>
<comment type="caution">
    <text evidence="9">The sequence shown here is derived from an EMBL/GenBank/DDBJ whole genome shotgun (WGS) entry which is preliminary data.</text>
</comment>
<feature type="transmembrane region" description="Helical" evidence="8">
    <location>
        <begin position="358"/>
        <end position="377"/>
    </location>
</feature>
<name>A0AAV4AZ02_9GAST</name>
<dbReference type="PANTHER" id="PTHR11662:SF399">
    <property type="entry name" value="FI19708P1-RELATED"/>
    <property type="match status" value="1"/>
</dbReference>
<sequence length="417" mass="45231">MKELRVNNEDNDNEKTFLLVNGDSQDSNPSKEEDSESRESPEHSTAIPSGATSKRWQVAYLMFFGCFFQYALRVDLSVAIVCMCNGSLESNTSNSIQNKAEFDWGESTKSTLLSAYFYGYLVLQVPGGWLAGKYGATRVISFSMALSALCTVLLPVAARNSIVAFYALRVLIGLFTGAIFPAFQSLWGRWAPTEERTKLAGFSYSGEYDPRFARAEAKEPFIAAQDGLLSAIPSVCQFASSITVGSLADFMRGRGIPTGMVRKMFQFATFVGRGLCLVAAGYVTHDKRYVAVALLGGSGLFAGLQQAGYVANFIDIAPRFTGVMYGFGNSMATLSGIVSPIVVGAVTTENTRTEWQTVFFVCAGLSIMAVIVFVCFAKGHVQEWAIEPPSGSCDGDLYYSVVVEPGEREDNDKTEGS</sequence>
<evidence type="ECO:0000256" key="2">
    <source>
        <dbReference type="ARBA" id="ARBA00022448"/>
    </source>
</evidence>
<dbReference type="InterPro" id="IPR050382">
    <property type="entry name" value="MFS_Na/Anion_cotransporter"/>
</dbReference>
<feature type="transmembrane region" description="Helical" evidence="8">
    <location>
        <begin position="289"/>
        <end position="311"/>
    </location>
</feature>
<protein>
    <submittedName>
        <fullName evidence="9">Vesicular glutamate transporter 3</fullName>
    </submittedName>
</protein>
<evidence type="ECO:0000256" key="4">
    <source>
        <dbReference type="ARBA" id="ARBA00022847"/>
    </source>
</evidence>
<keyword evidence="10" id="KW-1185">Reference proteome</keyword>
<keyword evidence="2" id="KW-0813">Transport</keyword>
<feature type="transmembrane region" description="Helical" evidence="8">
    <location>
        <begin position="323"/>
        <end position="346"/>
    </location>
</feature>
<organism evidence="9 10">
    <name type="scientific">Plakobranchus ocellatus</name>
    <dbReference type="NCBI Taxonomy" id="259542"/>
    <lineage>
        <taxon>Eukaryota</taxon>
        <taxon>Metazoa</taxon>
        <taxon>Spiralia</taxon>
        <taxon>Lophotrochozoa</taxon>
        <taxon>Mollusca</taxon>
        <taxon>Gastropoda</taxon>
        <taxon>Heterobranchia</taxon>
        <taxon>Euthyneura</taxon>
        <taxon>Panpulmonata</taxon>
        <taxon>Sacoglossa</taxon>
        <taxon>Placobranchoidea</taxon>
        <taxon>Plakobranchidae</taxon>
        <taxon>Plakobranchus</taxon>
    </lineage>
</organism>
<feature type="transmembrane region" description="Helical" evidence="8">
    <location>
        <begin position="264"/>
        <end position="283"/>
    </location>
</feature>
<evidence type="ECO:0000256" key="6">
    <source>
        <dbReference type="ARBA" id="ARBA00023136"/>
    </source>
</evidence>
<dbReference type="PANTHER" id="PTHR11662">
    <property type="entry name" value="SOLUTE CARRIER FAMILY 17"/>
    <property type="match status" value="1"/>
</dbReference>
<reference evidence="9 10" key="1">
    <citation type="journal article" date="2021" name="Elife">
        <title>Chloroplast acquisition without the gene transfer in kleptoplastic sea slugs, Plakobranchus ocellatus.</title>
        <authorList>
            <person name="Maeda T."/>
            <person name="Takahashi S."/>
            <person name="Yoshida T."/>
            <person name="Shimamura S."/>
            <person name="Takaki Y."/>
            <person name="Nagai Y."/>
            <person name="Toyoda A."/>
            <person name="Suzuki Y."/>
            <person name="Arimoto A."/>
            <person name="Ishii H."/>
            <person name="Satoh N."/>
            <person name="Nishiyama T."/>
            <person name="Hasebe M."/>
            <person name="Maruyama T."/>
            <person name="Minagawa J."/>
            <person name="Obokata J."/>
            <person name="Shigenobu S."/>
        </authorList>
    </citation>
    <scope>NUCLEOTIDE SEQUENCE [LARGE SCALE GENOMIC DNA]</scope>
</reference>
<feature type="transmembrane region" description="Helical" evidence="8">
    <location>
        <begin position="164"/>
        <end position="183"/>
    </location>
</feature>
<keyword evidence="4" id="KW-0769">Symport</keyword>
<evidence type="ECO:0000256" key="1">
    <source>
        <dbReference type="ARBA" id="ARBA00004141"/>
    </source>
</evidence>
<evidence type="ECO:0000313" key="10">
    <source>
        <dbReference type="Proteomes" id="UP000735302"/>
    </source>
</evidence>
<evidence type="ECO:0000256" key="7">
    <source>
        <dbReference type="SAM" id="MobiDB-lite"/>
    </source>
</evidence>
<feature type="compositionally biased region" description="Basic and acidic residues" evidence="7">
    <location>
        <begin position="29"/>
        <end position="42"/>
    </location>
</feature>
<dbReference type="Pfam" id="PF07690">
    <property type="entry name" value="MFS_1"/>
    <property type="match status" value="2"/>
</dbReference>
<keyword evidence="3 8" id="KW-0812">Transmembrane</keyword>
<dbReference type="InterPro" id="IPR011701">
    <property type="entry name" value="MFS"/>
</dbReference>
<dbReference type="Gene3D" id="1.20.1250.20">
    <property type="entry name" value="MFS general substrate transporter like domains"/>
    <property type="match status" value="2"/>
</dbReference>
<keyword evidence="6 8" id="KW-0472">Membrane</keyword>
<proteinExistence type="predicted"/>
<gene>
    <name evidence="9" type="ORF">PoB_003855000</name>
</gene>
<keyword evidence="5 8" id="KW-1133">Transmembrane helix</keyword>
<evidence type="ECO:0000256" key="3">
    <source>
        <dbReference type="ARBA" id="ARBA00022692"/>
    </source>
</evidence>
<comment type="subcellular location">
    <subcellularLocation>
        <location evidence="1">Membrane</location>
        <topology evidence="1">Multi-pass membrane protein</topology>
    </subcellularLocation>
</comment>
<evidence type="ECO:0000256" key="5">
    <source>
        <dbReference type="ARBA" id="ARBA00022989"/>
    </source>
</evidence>
<dbReference type="FunFam" id="1.20.1250.20:FF:000423">
    <property type="entry name" value="Putative inorganic phosphate cotransporter-like Protein"/>
    <property type="match status" value="1"/>
</dbReference>
<dbReference type="SUPFAM" id="SSF103473">
    <property type="entry name" value="MFS general substrate transporter"/>
    <property type="match status" value="2"/>
</dbReference>
<dbReference type="GO" id="GO:0015293">
    <property type="term" value="F:symporter activity"/>
    <property type="evidence" value="ECO:0007669"/>
    <property type="project" value="UniProtKB-KW"/>
</dbReference>
<feature type="region of interest" description="Disordered" evidence="7">
    <location>
        <begin position="1"/>
        <end position="48"/>
    </location>
</feature>
<evidence type="ECO:0000256" key="8">
    <source>
        <dbReference type="SAM" id="Phobius"/>
    </source>
</evidence>
<dbReference type="FunFam" id="1.20.1250.20:FF:000003">
    <property type="entry name" value="Solute carrier family 17 member 3"/>
    <property type="match status" value="1"/>
</dbReference>
<accession>A0AAV4AZ02</accession>
<dbReference type="InterPro" id="IPR036259">
    <property type="entry name" value="MFS_trans_sf"/>
</dbReference>
<dbReference type="GO" id="GO:0006820">
    <property type="term" value="P:monoatomic anion transport"/>
    <property type="evidence" value="ECO:0007669"/>
    <property type="project" value="TreeGrafter"/>
</dbReference>
<dbReference type="GO" id="GO:0016020">
    <property type="term" value="C:membrane"/>
    <property type="evidence" value="ECO:0007669"/>
    <property type="project" value="UniProtKB-SubCell"/>
</dbReference>
<dbReference type="EMBL" id="BLXT01004371">
    <property type="protein sequence ID" value="GFO12045.1"/>
    <property type="molecule type" value="Genomic_DNA"/>
</dbReference>
<evidence type="ECO:0000313" key="9">
    <source>
        <dbReference type="EMBL" id="GFO12045.1"/>
    </source>
</evidence>